<dbReference type="AlphaFoldDB" id="A0A7Y9DYD3"/>
<feature type="domain" description="Aminotransferase class I/classII large" evidence="6">
    <location>
        <begin position="17"/>
        <end position="361"/>
    </location>
</feature>
<dbReference type="InterPro" id="IPR015422">
    <property type="entry name" value="PyrdxlP-dep_Trfase_small"/>
</dbReference>
<dbReference type="InterPro" id="IPR004839">
    <property type="entry name" value="Aminotransferase_I/II_large"/>
</dbReference>
<evidence type="ECO:0000256" key="4">
    <source>
        <dbReference type="ARBA" id="ARBA00022679"/>
    </source>
</evidence>
<evidence type="ECO:0000256" key="1">
    <source>
        <dbReference type="ARBA" id="ARBA00001933"/>
    </source>
</evidence>
<dbReference type="InterPro" id="IPR015424">
    <property type="entry name" value="PyrdxlP-dep_Trfase"/>
</dbReference>
<dbReference type="EMBL" id="JACCBN010000001">
    <property type="protein sequence ID" value="NYD37655.1"/>
    <property type="molecule type" value="Genomic_DNA"/>
</dbReference>
<dbReference type="SUPFAM" id="SSF53383">
    <property type="entry name" value="PLP-dependent transferases"/>
    <property type="match status" value="1"/>
</dbReference>
<dbReference type="Proteomes" id="UP000535890">
    <property type="component" value="Unassembled WGS sequence"/>
</dbReference>
<dbReference type="InterPro" id="IPR051326">
    <property type="entry name" value="Kynurenine-oxoglutarate_AT"/>
</dbReference>
<comment type="cofactor">
    <cofactor evidence="1">
        <name>pyridoxal 5'-phosphate</name>
        <dbReference type="ChEBI" id="CHEBI:597326"/>
    </cofactor>
</comment>
<proteinExistence type="inferred from homology"/>
<gene>
    <name evidence="7" type="ORF">BJ983_003757</name>
</gene>
<sequence length="373" mass="40048">MATTIFSEMSALAVQYDAINLGQGFPDTPGPREVVDAAVAAMHRGLNQYPPAIGVPALREAICAHQKRFYGLELDPASQVVVCAGASEALSSALVALVGPGDEVIALEPFYDLYQATSVLVGASLVPVRISAPDYRLDPELLRAAVTERTKVILLNSPHNPTGAVLSRAELEAVAAVAIEHDLIVITDEVYEHLLFDDEVHIPISTLPGMAERTIAVSSAGKTFSVTGWKIGWATGPAELVEKVLGVKQWFSFASGTPLQHAVAVGLELPEERFALMGRELQAKRDLLTDGLRDLGMEVYHSKASYFVTADIAPLGETDSLEFCRSLPARVGVAAVPNQVFHASPVGVETQVRFACCKRDEVLSDALLRLRKL</sequence>
<accession>A0A7Y9DYD3</accession>
<keyword evidence="3 7" id="KW-0032">Aminotransferase</keyword>
<evidence type="ECO:0000256" key="2">
    <source>
        <dbReference type="ARBA" id="ARBA00007441"/>
    </source>
</evidence>
<comment type="caution">
    <text evidence="7">The sequence shown here is derived from an EMBL/GenBank/DDBJ whole genome shotgun (WGS) entry which is preliminary data.</text>
</comment>
<keyword evidence="4 7" id="KW-0808">Transferase</keyword>
<keyword evidence="8" id="KW-1185">Reference proteome</keyword>
<keyword evidence="5" id="KW-0663">Pyridoxal phosphate</keyword>
<dbReference type="FunFam" id="3.40.640.10:FF:000024">
    <property type="entry name" value="Kynurenine--oxoglutarate transaminase 3"/>
    <property type="match status" value="1"/>
</dbReference>
<dbReference type="InterPro" id="IPR015421">
    <property type="entry name" value="PyrdxlP-dep_Trfase_major"/>
</dbReference>
<dbReference type="Gene3D" id="3.90.1150.10">
    <property type="entry name" value="Aspartate Aminotransferase, domain 1"/>
    <property type="match status" value="1"/>
</dbReference>
<dbReference type="EC" id="2.6.1.17" evidence="7"/>
<dbReference type="PANTHER" id="PTHR43807">
    <property type="entry name" value="FI04487P"/>
    <property type="match status" value="1"/>
</dbReference>
<dbReference type="GO" id="GO:0030170">
    <property type="term" value="F:pyridoxal phosphate binding"/>
    <property type="evidence" value="ECO:0007669"/>
    <property type="project" value="InterPro"/>
</dbReference>
<dbReference type="GO" id="GO:0016212">
    <property type="term" value="F:kynurenine-oxoglutarate transaminase activity"/>
    <property type="evidence" value="ECO:0007669"/>
    <property type="project" value="TreeGrafter"/>
</dbReference>
<comment type="similarity">
    <text evidence="2">Belongs to the class-I pyridoxal-phosphate-dependent aminotransferase family.</text>
</comment>
<dbReference type="CDD" id="cd00609">
    <property type="entry name" value="AAT_like"/>
    <property type="match status" value="1"/>
</dbReference>
<dbReference type="Pfam" id="PF00155">
    <property type="entry name" value="Aminotran_1_2"/>
    <property type="match status" value="1"/>
</dbReference>
<evidence type="ECO:0000259" key="6">
    <source>
        <dbReference type="Pfam" id="PF00155"/>
    </source>
</evidence>
<organism evidence="7 8">
    <name type="scientific">Actinomycetospora corticicola</name>
    <dbReference type="NCBI Taxonomy" id="663602"/>
    <lineage>
        <taxon>Bacteria</taxon>
        <taxon>Bacillati</taxon>
        <taxon>Actinomycetota</taxon>
        <taxon>Actinomycetes</taxon>
        <taxon>Pseudonocardiales</taxon>
        <taxon>Pseudonocardiaceae</taxon>
        <taxon>Actinomycetospora</taxon>
    </lineage>
</organism>
<name>A0A7Y9DYD3_9PSEU</name>
<dbReference type="GO" id="GO:0009016">
    <property type="term" value="F:succinyldiaminopimelate transaminase activity"/>
    <property type="evidence" value="ECO:0007669"/>
    <property type="project" value="UniProtKB-EC"/>
</dbReference>
<evidence type="ECO:0000256" key="3">
    <source>
        <dbReference type="ARBA" id="ARBA00022576"/>
    </source>
</evidence>
<dbReference type="PANTHER" id="PTHR43807:SF20">
    <property type="entry name" value="FI04487P"/>
    <property type="match status" value="1"/>
</dbReference>
<evidence type="ECO:0000313" key="7">
    <source>
        <dbReference type="EMBL" id="NYD37655.1"/>
    </source>
</evidence>
<reference evidence="7 8" key="1">
    <citation type="submission" date="2020-07" db="EMBL/GenBank/DDBJ databases">
        <title>Sequencing the genomes of 1000 actinobacteria strains.</title>
        <authorList>
            <person name="Klenk H.-P."/>
        </authorList>
    </citation>
    <scope>NUCLEOTIDE SEQUENCE [LARGE SCALE GENOMIC DNA]</scope>
    <source>
        <strain evidence="7 8">DSM 45772</strain>
    </source>
</reference>
<protein>
    <submittedName>
        <fullName evidence="7">N-succinyldiaminopimelate aminotransferase</fullName>
        <ecNumber evidence="7">2.6.1.17</ecNumber>
    </submittedName>
</protein>
<dbReference type="Gene3D" id="3.40.640.10">
    <property type="entry name" value="Type I PLP-dependent aspartate aminotransferase-like (Major domain)"/>
    <property type="match status" value="1"/>
</dbReference>
<evidence type="ECO:0000313" key="8">
    <source>
        <dbReference type="Proteomes" id="UP000535890"/>
    </source>
</evidence>
<evidence type="ECO:0000256" key="5">
    <source>
        <dbReference type="ARBA" id="ARBA00022898"/>
    </source>
</evidence>
<dbReference type="GO" id="GO:0005737">
    <property type="term" value="C:cytoplasm"/>
    <property type="evidence" value="ECO:0007669"/>
    <property type="project" value="TreeGrafter"/>
</dbReference>